<accession>A0A3B1AAA8</accession>
<dbReference type="AlphaFoldDB" id="A0A3B1AAA8"/>
<sequence>MSTPLRVNDGLFQAAEAEGTLMNRSAAKQVEFWAELGKRVAHSVSPSDMLALMQGIAQVQVEVAASKAIDSNHVFTAVENARSSGQLGQKITRGHVYYEASQSKPGWLDKVMSDGQRETGRFENGLFVTE</sequence>
<reference evidence="1" key="1">
    <citation type="submission" date="2018-06" db="EMBL/GenBank/DDBJ databases">
        <authorList>
            <person name="Zhirakovskaya E."/>
        </authorList>
    </citation>
    <scope>NUCLEOTIDE SEQUENCE</scope>
</reference>
<dbReference type="Pfam" id="PF11903">
    <property type="entry name" value="ParD_like"/>
    <property type="match status" value="1"/>
</dbReference>
<dbReference type="EMBL" id="UOFR01000038">
    <property type="protein sequence ID" value="VAW96557.1"/>
    <property type="molecule type" value="Genomic_DNA"/>
</dbReference>
<proteinExistence type="predicted"/>
<gene>
    <name evidence="1" type="ORF">MNBD_GAMMA21-1050</name>
</gene>
<name>A0A3B1AAA8_9ZZZZ</name>
<protein>
    <recommendedName>
        <fullName evidence="2">ParD-like antitoxin of type II toxin-antitoxin system</fullName>
    </recommendedName>
</protein>
<dbReference type="InterPro" id="IPR021831">
    <property type="entry name" value="ParD-like"/>
</dbReference>
<organism evidence="1">
    <name type="scientific">hydrothermal vent metagenome</name>
    <dbReference type="NCBI Taxonomy" id="652676"/>
    <lineage>
        <taxon>unclassified sequences</taxon>
        <taxon>metagenomes</taxon>
        <taxon>ecological metagenomes</taxon>
    </lineage>
</organism>
<evidence type="ECO:0000313" key="1">
    <source>
        <dbReference type="EMBL" id="VAW96557.1"/>
    </source>
</evidence>
<evidence type="ECO:0008006" key="2">
    <source>
        <dbReference type="Google" id="ProtNLM"/>
    </source>
</evidence>